<sequence>MMSLGQVAMAVVAAILIPVVLHFWTQGVHKRTRAPNWSLLHMFNCLILFLFLLSTFQMFRTRGSLTRKETPAGYLSIWGLIICVTLVYFFSVFGVALTHLVLEDDDYHPNGVMPQRESDDVLSAKNIERSSSPPLPGDSSCTACSDGKGHTHSACAHSGGGANGEASGRVSQQYPNTLESLEVLRSVNERVATANSVADVWGQGAILWGLTNSDSVTVDMLRETQIGRTVGQFTKRNCAKCGTCEWCLLMAKWRKMAVKEMKIKAAPCTVGDGCSSHPTSGGGGGGGGGGSGAHTPVQHSQKVRSRRGELRHRRLHSDPQGLPSIPEATRPHAESRDSESEDSEWESDARQSSGGRWHTESCSSSRSCPDLAGEMSRPIQVPSDTWEGPGADQEIDSEVMFGGSMLG</sequence>
<gene>
    <name evidence="3" type="ORF">FPAR1323_LOCUS13796</name>
</gene>
<feature type="transmembrane region" description="Helical" evidence="2">
    <location>
        <begin position="77"/>
        <end position="102"/>
    </location>
</feature>
<reference evidence="3" key="1">
    <citation type="submission" date="2021-01" db="EMBL/GenBank/DDBJ databases">
        <authorList>
            <person name="Corre E."/>
            <person name="Pelletier E."/>
            <person name="Niang G."/>
            <person name="Scheremetjew M."/>
            <person name="Finn R."/>
            <person name="Kale V."/>
            <person name="Holt S."/>
            <person name="Cochrane G."/>
            <person name="Meng A."/>
            <person name="Brown T."/>
            <person name="Cohen L."/>
        </authorList>
    </citation>
    <scope>NUCLEOTIDE SEQUENCE</scope>
    <source>
        <strain evidence="3">RCC1693</strain>
    </source>
</reference>
<evidence type="ECO:0000313" key="3">
    <source>
        <dbReference type="EMBL" id="CAD9437104.1"/>
    </source>
</evidence>
<keyword evidence="2" id="KW-1133">Transmembrane helix</keyword>
<keyword evidence="2" id="KW-0472">Membrane</keyword>
<dbReference type="EMBL" id="HBGT01026567">
    <property type="protein sequence ID" value="CAD9437104.1"/>
    <property type="molecule type" value="Transcribed_RNA"/>
</dbReference>
<name>A0A7S2CYM9_9STRA</name>
<evidence type="ECO:0000256" key="1">
    <source>
        <dbReference type="SAM" id="MobiDB-lite"/>
    </source>
</evidence>
<keyword evidence="2" id="KW-0812">Transmembrane</keyword>
<feature type="compositionally biased region" description="Gly residues" evidence="1">
    <location>
        <begin position="280"/>
        <end position="292"/>
    </location>
</feature>
<feature type="transmembrane region" description="Helical" evidence="2">
    <location>
        <begin position="37"/>
        <end position="56"/>
    </location>
</feature>
<dbReference type="AlphaFoldDB" id="A0A7S2CYM9"/>
<proteinExistence type="predicted"/>
<organism evidence="3">
    <name type="scientific">Florenciella parvula</name>
    <dbReference type="NCBI Taxonomy" id="236787"/>
    <lineage>
        <taxon>Eukaryota</taxon>
        <taxon>Sar</taxon>
        <taxon>Stramenopiles</taxon>
        <taxon>Ochrophyta</taxon>
        <taxon>Dictyochophyceae</taxon>
        <taxon>Florenciellales</taxon>
        <taxon>Florenciella</taxon>
    </lineage>
</organism>
<feature type="compositionally biased region" description="Polar residues" evidence="1">
    <location>
        <begin position="350"/>
        <end position="367"/>
    </location>
</feature>
<dbReference type="Gene3D" id="1.20.930.10">
    <property type="entry name" value="Conserved domain common to transcription factors TFIIS, elongin A, CRSP70"/>
    <property type="match status" value="1"/>
</dbReference>
<feature type="compositionally biased region" description="Basic and acidic residues" evidence="1">
    <location>
        <begin position="329"/>
        <end position="338"/>
    </location>
</feature>
<dbReference type="InterPro" id="IPR035441">
    <property type="entry name" value="TFIIS/LEDGF_dom_sf"/>
</dbReference>
<feature type="transmembrane region" description="Helical" evidence="2">
    <location>
        <begin position="7"/>
        <end position="25"/>
    </location>
</feature>
<feature type="compositionally biased region" description="Basic residues" evidence="1">
    <location>
        <begin position="301"/>
        <end position="315"/>
    </location>
</feature>
<evidence type="ECO:0000256" key="2">
    <source>
        <dbReference type="SAM" id="Phobius"/>
    </source>
</evidence>
<feature type="region of interest" description="Disordered" evidence="1">
    <location>
        <begin position="269"/>
        <end position="393"/>
    </location>
</feature>
<accession>A0A7S2CYM9</accession>
<protein>
    <submittedName>
        <fullName evidence="3">Uncharacterized protein</fullName>
    </submittedName>
</protein>